<dbReference type="GO" id="GO:0002082">
    <property type="term" value="P:regulation of oxidative phosphorylation"/>
    <property type="evidence" value="ECO:0007669"/>
    <property type="project" value="TreeGrafter"/>
</dbReference>
<evidence type="ECO:0000256" key="3">
    <source>
        <dbReference type="ARBA" id="ARBA00022792"/>
    </source>
</evidence>
<comment type="caution">
    <text evidence="7">The sequence shown here is derived from an EMBL/GenBank/DDBJ whole genome shotgun (WGS) entry which is preliminary data.</text>
</comment>
<sequence length="89" mass="10101">MNNSRQLQRIARTFARQMSQAAEGQVTEVPSARFQRMKAIQKRFQIDDGLPVHLKGGFGDRILYLGTFGLTLIGVGLSVRTWIRLILKK</sequence>
<evidence type="ECO:0000256" key="6">
    <source>
        <dbReference type="SAM" id="Phobius"/>
    </source>
</evidence>
<dbReference type="PANTHER" id="PTHR10510:SF11">
    <property type="entry name" value="CYTOCHROME C OXIDASE SUBUNIT 7A, MITOCHONDRIAL"/>
    <property type="match status" value="1"/>
</dbReference>
<evidence type="ECO:0000313" key="7">
    <source>
        <dbReference type="EMBL" id="KAJ8924486.1"/>
    </source>
</evidence>
<comment type="subcellular location">
    <subcellularLocation>
        <location evidence="1">Mitochondrion inner membrane</location>
    </subcellularLocation>
</comment>
<dbReference type="InterPro" id="IPR003177">
    <property type="entry name" value="Cytc_oxidase_su7a_met"/>
</dbReference>
<feature type="transmembrane region" description="Helical" evidence="6">
    <location>
        <begin position="62"/>
        <end position="83"/>
    </location>
</feature>
<evidence type="ECO:0000313" key="8">
    <source>
        <dbReference type="Proteomes" id="UP001159042"/>
    </source>
</evidence>
<protein>
    <submittedName>
        <fullName evidence="7">Uncharacterized protein</fullName>
    </submittedName>
</protein>
<dbReference type="GO" id="GO:0006123">
    <property type="term" value="P:mitochondrial electron transport, cytochrome c to oxygen"/>
    <property type="evidence" value="ECO:0007669"/>
    <property type="project" value="InterPro"/>
</dbReference>
<dbReference type="SUPFAM" id="SSF81419">
    <property type="entry name" value="Mitochondrial cytochrome c oxidase subunit VIIa"/>
    <property type="match status" value="1"/>
</dbReference>
<name>A0AAV8WE11_9CUCU</name>
<dbReference type="GO" id="GO:0097250">
    <property type="term" value="P:mitochondrial respirasome assembly"/>
    <property type="evidence" value="ECO:0007669"/>
    <property type="project" value="TreeGrafter"/>
</dbReference>
<keyword evidence="4" id="KW-0496">Mitochondrion</keyword>
<dbReference type="EMBL" id="JANEYG010000003">
    <property type="protein sequence ID" value="KAJ8924486.1"/>
    <property type="molecule type" value="Genomic_DNA"/>
</dbReference>
<keyword evidence="3" id="KW-0999">Mitochondrion inner membrane</keyword>
<accession>A0AAV8WE11</accession>
<dbReference type="AlphaFoldDB" id="A0AAV8WE11"/>
<keyword evidence="5 6" id="KW-0472">Membrane</keyword>
<reference evidence="7 8" key="1">
    <citation type="journal article" date="2023" name="Insect Mol. Biol.">
        <title>Genome sequencing provides insights into the evolution of gene families encoding plant cell wall-degrading enzymes in longhorned beetles.</title>
        <authorList>
            <person name="Shin N.R."/>
            <person name="Okamura Y."/>
            <person name="Kirsch R."/>
            <person name="Pauchet Y."/>
        </authorList>
    </citation>
    <scope>NUCLEOTIDE SEQUENCE [LARGE SCALE GENOMIC DNA]</scope>
    <source>
        <strain evidence="7">EAD_L_NR</strain>
    </source>
</reference>
<gene>
    <name evidence="7" type="ORF">NQ315_007283</name>
</gene>
<evidence type="ECO:0000256" key="2">
    <source>
        <dbReference type="ARBA" id="ARBA00009331"/>
    </source>
</evidence>
<keyword evidence="6" id="KW-1133">Transmembrane helix</keyword>
<evidence type="ECO:0000256" key="4">
    <source>
        <dbReference type="ARBA" id="ARBA00023128"/>
    </source>
</evidence>
<evidence type="ECO:0000256" key="1">
    <source>
        <dbReference type="ARBA" id="ARBA00004273"/>
    </source>
</evidence>
<dbReference type="GO" id="GO:0005743">
    <property type="term" value="C:mitochondrial inner membrane"/>
    <property type="evidence" value="ECO:0007669"/>
    <property type="project" value="UniProtKB-SubCell"/>
</dbReference>
<dbReference type="Gene3D" id="4.10.91.10">
    <property type="entry name" value="Cytochrome c oxidase, subunit VIIa"/>
    <property type="match status" value="1"/>
</dbReference>
<dbReference type="GO" id="GO:0045277">
    <property type="term" value="C:respiratory chain complex IV"/>
    <property type="evidence" value="ECO:0007669"/>
    <property type="project" value="InterPro"/>
</dbReference>
<dbReference type="InterPro" id="IPR036539">
    <property type="entry name" value="Cyt_c_oxidase_su7a_sf"/>
</dbReference>
<dbReference type="Proteomes" id="UP001159042">
    <property type="component" value="Unassembled WGS sequence"/>
</dbReference>
<proteinExistence type="inferred from homology"/>
<comment type="similarity">
    <text evidence="2">Belongs to the cytochrome c oxidase VIIa family.</text>
</comment>
<evidence type="ECO:0000256" key="5">
    <source>
        <dbReference type="ARBA" id="ARBA00023136"/>
    </source>
</evidence>
<keyword evidence="8" id="KW-1185">Reference proteome</keyword>
<dbReference type="PANTHER" id="PTHR10510">
    <property type="entry name" value="CYTOCHROME C OXIDASE POLYPEPTIDE 7A"/>
    <property type="match status" value="1"/>
</dbReference>
<keyword evidence="6" id="KW-0812">Transmembrane</keyword>
<organism evidence="7 8">
    <name type="scientific">Exocentrus adspersus</name>
    <dbReference type="NCBI Taxonomy" id="1586481"/>
    <lineage>
        <taxon>Eukaryota</taxon>
        <taxon>Metazoa</taxon>
        <taxon>Ecdysozoa</taxon>
        <taxon>Arthropoda</taxon>
        <taxon>Hexapoda</taxon>
        <taxon>Insecta</taxon>
        <taxon>Pterygota</taxon>
        <taxon>Neoptera</taxon>
        <taxon>Endopterygota</taxon>
        <taxon>Coleoptera</taxon>
        <taxon>Polyphaga</taxon>
        <taxon>Cucujiformia</taxon>
        <taxon>Chrysomeloidea</taxon>
        <taxon>Cerambycidae</taxon>
        <taxon>Lamiinae</taxon>
        <taxon>Acanthocinini</taxon>
        <taxon>Exocentrus</taxon>
    </lineage>
</organism>